<dbReference type="OrthoDB" id="1933717at2759"/>
<dbReference type="InterPro" id="IPR002347">
    <property type="entry name" value="SDR_fam"/>
</dbReference>
<protein>
    <submittedName>
        <fullName evidence="3">Short chain dehydrogenase</fullName>
    </submittedName>
</protein>
<accession>A0A167Y4R3</accession>
<dbReference type="AlphaFoldDB" id="A0A167Y4R3"/>
<evidence type="ECO:0000313" key="4">
    <source>
        <dbReference type="Proteomes" id="UP000078544"/>
    </source>
</evidence>
<comment type="caution">
    <text evidence="3">The sequence shown here is derived from an EMBL/GenBank/DDBJ whole genome shotgun (WGS) entry which is preliminary data.</text>
</comment>
<dbReference type="EMBL" id="AZGY01000020">
    <property type="protein sequence ID" value="KZZ90858.1"/>
    <property type="molecule type" value="Genomic_DNA"/>
</dbReference>
<organism evidence="3 4">
    <name type="scientific">Moelleriella libera RCEF 2490</name>
    <dbReference type="NCBI Taxonomy" id="1081109"/>
    <lineage>
        <taxon>Eukaryota</taxon>
        <taxon>Fungi</taxon>
        <taxon>Dikarya</taxon>
        <taxon>Ascomycota</taxon>
        <taxon>Pezizomycotina</taxon>
        <taxon>Sordariomycetes</taxon>
        <taxon>Hypocreomycetidae</taxon>
        <taxon>Hypocreales</taxon>
        <taxon>Clavicipitaceae</taxon>
        <taxon>Moelleriella</taxon>
    </lineage>
</organism>
<keyword evidence="2" id="KW-0560">Oxidoreductase</keyword>
<sequence length="295" mass="32614">MASGTRQLKGTNFTSVIHDKPYETISLARPELSQKGRTVLVTGGAINIGFSIARSFVRAGAESVIIIGRRQDALDDAALKLEKEGSSKILTFSCDQADTRSVQTMWTQLAQQNILVDVLVLNAADFIEEKPILELGRGRLWEAYVTNVRGLLDMAIVNVSTNAINGLYEHQLKVSADRPAYGLTKNAGNMLLSQIAKDTDPLWLQIVNFHPGLLYNDQWKNMGYEEKDPLFDDANLPGCFAVWASTKEAAFLHGRFVWASWNIDEYSSGSVRKRIDEDPSYLTVGVVGLDGAFKL</sequence>
<dbReference type="GO" id="GO:0016491">
    <property type="term" value="F:oxidoreductase activity"/>
    <property type="evidence" value="ECO:0007669"/>
    <property type="project" value="UniProtKB-KW"/>
</dbReference>
<dbReference type="SUPFAM" id="SSF51735">
    <property type="entry name" value="NAD(P)-binding Rossmann-fold domains"/>
    <property type="match status" value="1"/>
</dbReference>
<dbReference type="Gene3D" id="3.40.50.720">
    <property type="entry name" value="NAD(P)-binding Rossmann-like Domain"/>
    <property type="match status" value="1"/>
</dbReference>
<evidence type="ECO:0000256" key="1">
    <source>
        <dbReference type="ARBA" id="ARBA00006484"/>
    </source>
</evidence>
<gene>
    <name evidence="3" type="ORF">AAL_07084</name>
</gene>
<dbReference type="STRING" id="1081109.A0A167Y4R3"/>
<dbReference type="PANTHER" id="PTHR43669">
    <property type="entry name" value="5-KETO-D-GLUCONATE 5-REDUCTASE"/>
    <property type="match status" value="1"/>
</dbReference>
<dbReference type="Pfam" id="PF00106">
    <property type="entry name" value="adh_short"/>
    <property type="match status" value="1"/>
</dbReference>
<dbReference type="Proteomes" id="UP000078544">
    <property type="component" value="Unassembled WGS sequence"/>
</dbReference>
<evidence type="ECO:0000313" key="3">
    <source>
        <dbReference type="EMBL" id="KZZ90858.1"/>
    </source>
</evidence>
<dbReference type="PANTHER" id="PTHR43669:SF3">
    <property type="entry name" value="ALCOHOL DEHYDROGENASE, PUTATIVE (AFU_ORTHOLOGUE AFUA_3G03445)-RELATED"/>
    <property type="match status" value="1"/>
</dbReference>
<proteinExistence type="inferred from homology"/>
<name>A0A167Y4R3_9HYPO</name>
<comment type="similarity">
    <text evidence="1">Belongs to the short-chain dehydrogenases/reductases (SDR) family.</text>
</comment>
<evidence type="ECO:0000256" key="2">
    <source>
        <dbReference type="ARBA" id="ARBA00023002"/>
    </source>
</evidence>
<reference evidence="3 4" key="1">
    <citation type="journal article" date="2016" name="Genome Biol. Evol.">
        <title>Divergent and convergent evolution of fungal pathogenicity.</title>
        <authorList>
            <person name="Shang Y."/>
            <person name="Xiao G."/>
            <person name="Zheng P."/>
            <person name="Cen K."/>
            <person name="Zhan S."/>
            <person name="Wang C."/>
        </authorList>
    </citation>
    <scope>NUCLEOTIDE SEQUENCE [LARGE SCALE GENOMIC DNA]</scope>
    <source>
        <strain evidence="3 4">RCEF 2490</strain>
    </source>
</reference>
<dbReference type="InterPro" id="IPR036291">
    <property type="entry name" value="NAD(P)-bd_dom_sf"/>
</dbReference>
<keyword evidence="4" id="KW-1185">Reference proteome</keyword>